<proteinExistence type="predicted"/>
<dbReference type="EMBL" id="BARS01008642">
    <property type="protein sequence ID" value="GAF81748.1"/>
    <property type="molecule type" value="Genomic_DNA"/>
</dbReference>
<evidence type="ECO:0000313" key="1">
    <source>
        <dbReference type="EMBL" id="GAF81748.1"/>
    </source>
</evidence>
<feature type="non-terminal residue" evidence="1">
    <location>
        <position position="123"/>
    </location>
</feature>
<dbReference type="AlphaFoldDB" id="X0SKX8"/>
<organism evidence="1">
    <name type="scientific">marine sediment metagenome</name>
    <dbReference type="NCBI Taxonomy" id="412755"/>
    <lineage>
        <taxon>unclassified sequences</taxon>
        <taxon>metagenomes</taxon>
        <taxon>ecological metagenomes</taxon>
    </lineage>
</organism>
<gene>
    <name evidence="1" type="ORF">S01H1_16426</name>
</gene>
<sequence>MGAVFCPKCGLVRAASGLKRHIDSRPCRSKRVVDMMQAEHQLVPVLALSFAKLLRWAGVPYERLPAITRGTEYRRSRASARKSSDQRLLPHVDFFAEAETNPLYEGLSDCLFVEEWVDILMRG</sequence>
<comment type="caution">
    <text evidence="1">The sequence shown here is derived from an EMBL/GenBank/DDBJ whole genome shotgun (WGS) entry which is preliminary data.</text>
</comment>
<name>X0SKX8_9ZZZZ</name>
<reference evidence="1" key="1">
    <citation type="journal article" date="2014" name="Front. Microbiol.">
        <title>High frequency of phylogenetically diverse reductive dehalogenase-homologous genes in deep subseafloor sedimentary metagenomes.</title>
        <authorList>
            <person name="Kawai M."/>
            <person name="Futagami T."/>
            <person name="Toyoda A."/>
            <person name="Takaki Y."/>
            <person name="Nishi S."/>
            <person name="Hori S."/>
            <person name="Arai W."/>
            <person name="Tsubouchi T."/>
            <person name="Morono Y."/>
            <person name="Uchiyama I."/>
            <person name="Ito T."/>
            <person name="Fujiyama A."/>
            <person name="Inagaki F."/>
            <person name="Takami H."/>
        </authorList>
    </citation>
    <scope>NUCLEOTIDE SEQUENCE</scope>
    <source>
        <strain evidence="1">Expedition CK06-06</strain>
    </source>
</reference>
<protein>
    <submittedName>
        <fullName evidence="1">Uncharacterized protein</fullName>
    </submittedName>
</protein>
<accession>X0SKX8</accession>